<dbReference type="EnsemblMetazoa" id="G22877.1">
    <property type="protein sequence ID" value="G22877.1:cds"/>
    <property type="gene ID" value="G22877"/>
</dbReference>
<organism evidence="2 3">
    <name type="scientific">Magallana gigas</name>
    <name type="common">Pacific oyster</name>
    <name type="synonym">Crassostrea gigas</name>
    <dbReference type="NCBI Taxonomy" id="29159"/>
    <lineage>
        <taxon>Eukaryota</taxon>
        <taxon>Metazoa</taxon>
        <taxon>Spiralia</taxon>
        <taxon>Lophotrochozoa</taxon>
        <taxon>Mollusca</taxon>
        <taxon>Bivalvia</taxon>
        <taxon>Autobranchia</taxon>
        <taxon>Pteriomorphia</taxon>
        <taxon>Ostreida</taxon>
        <taxon>Ostreoidea</taxon>
        <taxon>Ostreidae</taxon>
        <taxon>Magallana</taxon>
    </lineage>
</organism>
<proteinExistence type="predicted"/>
<keyword evidence="3" id="KW-1185">Reference proteome</keyword>
<sequence length="463" mass="52891">MYVTCVKGHKKRIWKIDKGFLLAISCITASLLCVVLLHNQISTSSKVDNGKHVSPFLSRHIRSALPTDLNKSPSIDSQPPQWLQHYCFGQPDTSSSTAGNAPEGFVLEQVHVVLQPGITSSKNDFNCVSVPNSSHQLANHTNQFLKHTSLHKSFGNIPTANSSVHCLKEELHPLAHLQLHELGKLYKKFYIEKWNLESSHVAPKHFRLHSLDKGDSLSSLVSFMHGILPHSHFQNMIIHKADVTMRKSNSNNLNLECNFKHNLTDHLSKHFGKLSGDFHGLKNFSSIFLPNICTSLSQNSRNLTTEDTVQNSILQIDKGMKLCSSQKDCQFLADLHTYSWFKLFVKRVKMTSSKFEKVFISAVDRTFLSYLMSSFRYRNVKATHPGSHITIEIYRNQYEKVNPHYLKILYNGIDISHQIPLCTKFPSWSLCKLKYFVDFQKLKYKSLFESSPNIQKKCRFSVL</sequence>
<evidence type="ECO:0000256" key="1">
    <source>
        <dbReference type="SAM" id="Phobius"/>
    </source>
</evidence>
<dbReference type="Proteomes" id="UP000005408">
    <property type="component" value="Unassembled WGS sequence"/>
</dbReference>
<keyword evidence="1" id="KW-0472">Membrane</keyword>
<reference evidence="2" key="1">
    <citation type="submission" date="2022-08" db="UniProtKB">
        <authorList>
            <consortium name="EnsemblMetazoa"/>
        </authorList>
    </citation>
    <scope>IDENTIFICATION</scope>
    <source>
        <strain evidence="2">05x7-T-G4-1.051#20</strain>
    </source>
</reference>
<dbReference type="AlphaFoldDB" id="A0A8W8K8H6"/>
<evidence type="ECO:0000313" key="2">
    <source>
        <dbReference type="EnsemblMetazoa" id="G22877.1:cds"/>
    </source>
</evidence>
<accession>A0A8W8K8H6</accession>
<dbReference type="SUPFAM" id="SSF53254">
    <property type="entry name" value="Phosphoglycerate mutase-like"/>
    <property type="match status" value="1"/>
</dbReference>
<keyword evidence="1" id="KW-1133">Transmembrane helix</keyword>
<dbReference type="OrthoDB" id="10262962at2759"/>
<dbReference type="Gene3D" id="3.40.50.1240">
    <property type="entry name" value="Phosphoglycerate mutase-like"/>
    <property type="match status" value="1"/>
</dbReference>
<dbReference type="InterPro" id="IPR029033">
    <property type="entry name" value="His_PPase_superfam"/>
</dbReference>
<name>A0A8W8K8H6_MAGGI</name>
<evidence type="ECO:0000313" key="3">
    <source>
        <dbReference type="Proteomes" id="UP000005408"/>
    </source>
</evidence>
<feature type="transmembrane region" description="Helical" evidence="1">
    <location>
        <begin position="20"/>
        <end position="38"/>
    </location>
</feature>
<protein>
    <submittedName>
        <fullName evidence="2">Uncharacterized protein</fullName>
    </submittedName>
</protein>
<keyword evidence="1" id="KW-0812">Transmembrane</keyword>
<dbReference type="OMA" id="CNTHEMN"/>